<protein>
    <submittedName>
        <fullName evidence="2">Uncharacterized protein</fullName>
    </submittedName>
</protein>
<proteinExistence type="predicted"/>
<accession>A0A914ELJ0</accession>
<name>A0A914ELJ0_9BILA</name>
<dbReference type="Proteomes" id="UP000887540">
    <property type="component" value="Unplaced"/>
</dbReference>
<sequence>MPYDKEWIEESLNKLAEEERLLNEKHISEINEVDKSISSSTNNQKRFLNEKLKERIVAEFEWKLLNIQKDQQSYNTMLVELEITKEPIRDWYEDEVERVKKM</sequence>
<reference evidence="2" key="1">
    <citation type="submission" date="2022-11" db="UniProtKB">
        <authorList>
            <consortium name="WormBaseParasite"/>
        </authorList>
    </citation>
    <scope>IDENTIFICATION</scope>
</reference>
<dbReference type="WBParaSite" id="ACRNAN_scaffold9058.g19239.t1">
    <property type="protein sequence ID" value="ACRNAN_scaffold9058.g19239.t1"/>
    <property type="gene ID" value="ACRNAN_scaffold9058.g19239"/>
</dbReference>
<organism evidence="1 2">
    <name type="scientific">Acrobeloides nanus</name>
    <dbReference type="NCBI Taxonomy" id="290746"/>
    <lineage>
        <taxon>Eukaryota</taxon>
        <taxon>Metazoa</taxon>
        <taxon>Ecdysozoa</taxon>
        <taxon>Nematoda</taxon>
        <taxon>Chromadorea</taxon>
        <taxon>Rhabditida</taxon>
        <taxon>Tylenchina</taxon>
        <taxon>Cephalobomorpha</taxon>
        <taxon>Cephaloboidea</taxon>
        <taxon>Cephalobidae</taxon>
        <taxon>Acrobeloides</taxon>
    </lineage>
</organism>
<evidence type="ECO:0000313" key="1">
    <source>
        <dbReference type="Proteomes" id="UP000887540"/>
    </source>
</evidence>
<dbReference type="AlphaFoldDB" id="A0A914ELJ0"/>
<evidence type="ECO:0000313" key="2">
    <source>
        <dbReference type="WBParaSite" id="ACRNAN_scaffold9058.g19239.t1"/>
    </source>
</evidence>
<keyword evidence="1" id="KW-1185">Reference proteome</keyword>